<evidence type="ECO:0000313" key="4">
    <source>
        <dbReference type="Proteomes" id="UP001161017"/>
    </source>
</evidence>
<keyword evidence="4" id="KW-1185">Reference proteome</keyword>
<protein>
    <recommendedName>
        <fullName evidence="5">Fucose-specific lectin</fullName>
    </recommendedName>
</protein>
<organism evidence="3 4">
    <name type="scientific">Ramalina farinacea</name>
    <dbReference type="NCBI Taxonomy" id="258253"/>
    <lineage>
        <taxon>Eukaryota</taxon>
        <taxon>Fungi</taxon>
        <taxon>Dikarya</taxon>
        <taxon>Ascomycota</taxon>
        <taxon>Pezizomycotina</taxon>
        <taxon>Lecanoromycetes</taxon>
        <taxon>OSLEUM clade</taxon>
        <taxon>Lecanoromycetidae</taxon>
        <taxon>Lecanorales</taxon>
        <taxon>Lecanorineae</taxon>
        <taxon>Ramalinaceae</taxon>
        <taxon>Ramalina</taxon>
    </lineage>
</organism>
<dbReference type="EMBL" id="JAPUFD010000001">
    <property type="protein sequence ID" value="MDI1484910.1"/>
    <property type="molecule type" value="Genomic_DNA"/>
</dbReference>
<feature type="transmembrane region" description="Helical" evidence="2">
    <location>
        <begin position="118"/>
        <end position="142"/>
    </location>
</feature>
<keyword evidence="2" id="KW-0472">Membrane</keyword>
<feature type="compositionally biased region" description="Polar residues" evidence="1">
    <location>
        <begin position="159"/>
        <end position="169"/>
    </location>
</feature>
<name>A0AA43QIH4_9LECA</name>
<feature type="compositionally biased region" description="Polar residues" evidence="1">
    <location>
        <begin position="62"/>
        <end position="83"/>
    </location>
</feature>
<accession>A0AA43QIH4</accession>
<feature type="region of interest" description="Disordered" evidence="1">
    <location>
        <begin position="1"/>
        <end position="108"/>
    </location>
</feature>
<evidence type="ECO:0008006" key="5">
    <source>
        <dbReference type="Google" id="ProtNLM"/>
    </source>
</evidence>
<keyword evidence="2" id="KW-1133">Transmembrane helix</keyword>
<sequence length="570" mass="60790">MHHDKHEKSPVPAEDFEGLQLDTRARDPDVHLDERKRQGMLDDDFDDQTNYINEKQSHTGHDPTSPSSTYVGTMTSPMNQTPGMNAKQFENDFGAPKEEVPPPPQKPRRICSLKPGMFWFLAGLTLALVIAAALVGGIVGGLQSKHHSPPAPPPVAPPSNVSTGPSFPAASQSDVMIGSPLNIVSYSLDSSKVSKRDQDLSQLQAYRAYYQSLKGDIKEVIMSGSSWQTASPIFTDALNNTGLASLSYLNGSEQQGSIFYAGANGLLQEKRRAYNASDSVYWEPGTLNSLNIPMVGHLGDSTDNHDTMNDWNGYRIAAVYSTQFKATGPGARVFCHAQHSNGSTYVQELVWSQKNDSWVQGATILGVDPNSRLAATIDESLGILRLFYSAGDDTLQESYTSLSDQSGAYQKDLTSLVTAGVHLPNLLNSNTAEIAAVSSNGSTFIFHYTNSSSTTSGGSVTGIQQLIINGSPATANEAFNLSQSLVAAPAYPQGTNASLYQPLAASITSVQGLSEELMVMWADGPVGDPSSNSTGYGALSQLTRPVGNATWDANGKVAVPLGDKNSESSG</sequence>
<dbReference type="AlphaFoldDB" id="A0AA43QIH4"/>
<gene>
    <name evidence="3" type="ORF">OHK93_000044</name>
</gene>
<evidence type="ECO:0000256" key="2">
    <source>
        <dbReference type="SAM" id="Phobius"/>
    </source>
</evidence>
<comment type="caution">
    <text evidence="3">The sequence shown here is derived from an EMBL/GenBank/DDBJ whole genome shotgun (WGS) entry which is preliminary data.</text>
</comment>
<proteinExistence type="predicted"/>
<evidence type="ECO:0000313" key="3">
    <source>
        <dbReference type="EMBL" id="MDI1484910.1"/>
    </source>
</evidence>
<feature type="region of interest" description="Disordered" evidence="1">
    <location>
        <begin position="143"/>
        <end position="169"/>
    </location>
</feature>
<dbReference type="Proteomes" id="UP001161017">
    <property type="component" value="Unassembled WGS sequence"/>
</dbReference>
<reference evidence="3" key="1">
    <citation type="journal article" date="2023" name="Genome Biol. Evol.">
        <title>First Whole Genome Sequence and Flow Cytometry Genome Size Data for the Lichen-Forming Fungus Ramalina farinacea (Ascomycota).</title>
        <authorList>
            <person name="Llewellyn T."/>
            <person name="Mian S."/>
            <person name="Hill R."/>
            <person name="Leitch I.J."/>
            <person name="Gaya E."/>
        </authorList>
    </citation>
    <scope>NUCLEOTIDE SEQUENCE</scope>
    <source>
        <strain evidence="3">LIQ254RAFAR</strain>
    </source>
</reference>
<dbReference type="Gene3D" id="2.120.10.70">
    <property type="entry name" value="Fucose-specific lectin"/>
    <property type="match status" value="1"/>
</dbReference>
<evidence type="ECO:0000256" key="1">
    <source>
        <dbReference type="SAM" id="MobiDB-lite"/>
    </source>
</evidence>
<feature type="compositionally biased region" description="Basic and acidic residues" evidence="1">
    <location>
        <begin position="23"/>
        <end position="40"/>
    </location>
</feature>
<dbReference type="SUPFAM" id="SSF89372">
    <property type="entry name" value="Fucose-specific lectin"/>
    <property type="match status" value="1"/>
</dbReference>
<keyword evidence="2" id="KW-0812">Transmembrane</keyword>